<evidence type="ECO:0000313" key="2">
    <source>
        <dbReference type="EMBL" id="MBB6103266.1"/>
    </source>
</evidence>
<gene>
    <name evidence="2" type="ORF">F4827_003121</name>
</gene>
<evidence type="ECO:0000313" key="3">
    <source>
        <dbReference type="Proteomes" id="UP000571554"/>
    </source>
</evidence>
<name>A0A7W9TYX3_9BURK</name>
<organism evidence="2 3">
    <name type="scientific">Paraburkholderia bannensis</name>
    <dbReference type="NCBI Taxonomy" id="765414"/>
    <lineage>
        <taxon>Bacteria</taxon>
        <taxon>Pseudomonadati</taxon>
        <taxon>Pseudomonadota</taxon>
        <taxon>Betaproteobacteria</taxon>
        <taxon>Burkholderiales</taxon>
        <taxon>Burkholderiaceae</taxon>
        <taxon>Paraburkholderia</taxon>
    </lineage>
</organism>
<dbReference type="Proteomes" id="UP000571554">
    <property type="component" value="Unassembled WGS sequence"/>
</dbReference>
<evidence type="ECO:0000256" key="1">
    <source>
        <dbReference type="SAM" id="MobiDB-lite"/>
    </source>
</evidence>
<protein>
    <submittedName>
        <fullName evidence="2">Uncharacterized protein</fullName>
    </submittedName>
</protein>
<dbReference type="EMBL" id="JACHBW010000008">
    <property type="protein sequence ID" value="MBB6103266.1"/>
    <property type="molecule type" value="Genomic_DNA"/>
</dbReference>
<comment type="caution">
    <text evidence="2">The sequence shown here is derived from an EMBL/GenBank/DDBJ whole genome shotgun (WGS) entry which is preliminary data.</text>
</comment>
<feature type="compositionally biased region" description="Polar residues" evidence="1">
    <location>
        <begin position="33"/>
        <end position="43"/>
    </location>
</feature>
<sequence>MNHDTFACPRRSRAMPLQGNRAPRMTSGPLYHQTGNQSGKRAA</sequence>
<feature type="region of interest" description="Disordered" evidence="1">
    <location>
        <begin position="1"/>
        <end position="43"/>
    </location>
</feature>
<dbReference type="AlphaFoldDB" id="A0A7W9TYX3"/>
<dbReference type="RefSeq" id="WP_260175229.1">
    <property type="nucleotide sequence ID" value="NZ_JACHBW010000008.1"/>
</dbReference>
<proteinExistence type="predicted"/>
<reference evidence="2 3" key="1">
    <citation type="submission" date="2020-08" db="EMBL/GenBank/DDBJ databases">
        <title>Above-ground endophytic microbial communities from plants in different locations in the United States.</title>
        <authorList>
            <person name="Frank C."/>
        </authorList>
    </citation>
    <scope>NUCLEOTIDE SEQUENCE [LARGE SCALE GENOMIC DNA]</scope>
    <source>
        <strain evidence="2 3">WP4_2_2</strain>
    </source>
</reference>
<keyword evidence="3" id="KW-1185">Reference proteome</keyword>
<accession>A0A7W9TYX3</accession>